<comment type="similarity">
    <text evidence="1">Belongs to the cytochrome P450 family.</text>
</comment>
<dbReference type="InterPro" id="IPR036396">
    <property type="entry name" value="Cyt_P450_sf"/>
</dbReference>
<feature type="region of interest" description="Disordered" evidence="2">
    <location>
        <begin position="402"/>
        <end position="455"/>
    </location>
</feature>
<gene>
    <name evidence="3" type="ORF">GCM10022416_60300</name>
</gene>
<dbReference type="PANTHER" id="PTHR46696">
    <property type="entry name" value="P450, PUTATIVE (EUROFUNG)-RELATED"/>
    <property type="match status" value="1"/>
</dbReference>
<dbReference type="Gene3D" id="1.10.630.10">
    <property type="entry name" value="Cytochrome P450"/>
    <property type="match status" value="1"/>
</dbReference>
<evidence type="ECO:0000313" key="3">
    <source>
        <dbReference type="EMBL" id="GAA4158283.1"/>
    </source>
</evidence>
<organism evidence="3 4">
    <name type="scientific">Actinomadura keratinilytica</name>
    <dbReference type="NCBI Taxonomy" id="547461"/>
    <lineage>
        <taxon>Bacteria</taxon>
        <taxon>Bacillati</taxon>
        <taxon>Actinomycetota</taxon>
        <taxon>Actinomycetes</taxon>
        <taxon>Streptosporangiales</taxon>
        <taxon>Thermomonosporaceae</taxon>
        <taxon>Actinomadura</taxon>
    </lineage>
</organism>
<evidence type="ECO:0000256" key="1">
    <source>
        <dbReference type="ARBA" id="ARBA00010617"/>
    </source>
</evidence>
<accession>A0ABP7ZHU4</accession>
<dbReference type="Proteomes" id="UP001500266">
    <property type="component" value="Unassembled WGS sequence"/>
</dbReference>
<proteinExistence type="inferred from homology"/>
<protein>
    <submittedName>
        <fullName evidence="3">Cytochrome P450</fullName>
    </submittedName>
</protein>
<dbReference type="SUPFAM" id="SSF48264">
    <property type="entry name" value="Cytochrome P450"/>
    <property type="match status" value="1"/>
</dbReference>
<evidence type="ECO:0000313" key="4">
    <source>
        <dbReference type="Proteomes" id="UP001500266"/>
    </source>
</evidence>
<comment type="caution">
    <text evidence="3">The sequence shown here is derived from an EMBL/GenBank/DDBJ whole genome shotgun (WGS) entry which is preliminary data.</text>
</comment>
<dbReference type="RefSeq" id="WP_345025174.1">
    <property type="nucleotide sequence ID" value="NZ_BAABDO010000168.1"/>
</dbReference>
<dbReference type="EMBL" id="BAABDO010000168">
    <property type="protein sequence ID" value="GAA4158283.1"/>
    <property type="molecule type" value="Genomic_DNA"/>
</dbReference>
<name>A0ABP7ZHU4_9ACTN</name>
<sequence>MGGAREVPPFARLYNQAFHTDPETAYERLRADGRVAWVEIEPGVRAVLVLDYDLILVISRDAGATWTRRTSQWSAWSAGLIRPDSETAAMVAQRPNMLFAEDFEHSRLRAPFDTALRRVGMRELRARVEQAAMDLIGRFAEHGRAELVGEYAVVLPLMAMSWLFGLDAVDRWRLPDIMRRIWDADGDAARAADDLVRLMDGTVRRHSRGHARGPLTAGLLASSGTLRHEEIVATLVLTVGAGSQPAADLIANTVHLLLTDSQAREALRTAELTVEGAVHRTLWARPPIAHYPPVVARRDVTIDGVTILRGTLVLLGLGPAGQRIHQDHGRPLHNRAYPAFGVGEHRCPADQHALAIAQTAVTTLVRELPDLRLAVPAEQVVWRRSPFARALDRLDVEFTPRSPVSYPAQEGSPTWQQSPGRFPFGPTSTAPSPRGSGGWARLFGSRSRGTSRRGR</sequence>
<dbReference type="PANTHER" id="PTHR46696:SF1">
    <property type="entry name" value="CYTOCHROME P450 YJIB-RELATED"/>
    <property type="match status" value="1"/>
</dbReference>
<reference evidence="4" key="1">
    <citation type="journal article" date="2019" name="Int. J. Syst. Evol. Microbiol.">
        <title>The Global Catalogue of Microorganisms (GCM) 10K type strain sequencing project: providing services to taxonomists for standard genome sequencing and annotation.</title>
        <authorList>
            <consortium name="The Broad Institute Genomics Platform"/>
            <consortium name="The Broad Institute Genome Sequencing Center for Infectious Disease"/>
            <person name="Wu L."/>
            <person name="Ma J."/>
        </authorList>
    </citation>
    <scope>NUCLEOTIDE SEQUENCE [LARGE SCALE GENOMIC DNA]</scope>
    <source>
        <strain evidence="4">JCM 17316</strain>
    </source>
</reference>
<keyword evidence="4" id="KW-1185">Reference proteome</keyword>
<evidence type="ECO:0000256" key="2">
    <source>
        <dbReference type="SAM" id="MobiDB-lite"/>
    </source>
</evidence>